<feature type="region of interest" description="Disordered" evidence="1">
    <location>
        <begin position="1"/>
        <end position="23"/>
    </location>
</feature>
<accession>T0GJU7</accession>
<proteinExistence type="predicted"/>
<dbReference type="EMBL" id="AHMO02000004">
    <property type="protein sequence ID" value="EQA47054.1"/>
    <property type="molecule type" value="Genomic_DNA"/>
</dbReference>
<reference evidence="2" key="1">
    <citation type="submission" date="2013-05" db="EMBL/GenBank/DDBJ databases">
        <authorList>
            <person name="Harkins D.M."/>
            <person name="Durkin A.S."/>
            <person name="Brinkac L.M."/>
            <person name="Haft D.H."/>
            <person name="Selengut J.D."/>
            <person name="Sanka R."/>
            <person name="DePew J."/>
            <person name="Purushe J."/>
            <person name="Hartskeerl R.A."/>
            <person name="Ahmed A."/>
            <person name="van der Linden H."/>
            <person name="Goris M.G.A."/>
            <person name="Vinetz J.M."/>
            <person name="Sutton G.G."/>
            <person name="Nierman W.C."/>
            <person name="Fouts D.E."/>
        </authorList>
    </citation>
    <scope>NUCLEOTIDE SEQUENCE [LARGE SCALE GENOMIC DNA]</scope>
    <source>
        <strain evidence="2">5399</strain>
    </source>
</reference>
<organism evidence="2 3">
    <name type="scientific">Leptospira broomii serovar Hurstbridge str. 5399</name>
    <dbReference type="NCBI Taxonomy" id="1049789"/>
    <lineage>
        <taxon>Bacteria</taxon>
        <taxon>Pseudomonadati</taxon>
        <taxon>Spirochaetota</taxon>
        <taxon>Spirochaetia</taxon>
        <taxon>Leptospirales</taxon>
        <taxon>Leptospiraceae</taxon>
        <taxon>Leptospira</taxon>
    </lineage>
</organism>
<protein>
    <submittedName>
        <fullName evidence="2">Uncharacterized protein</fullName>
    </submittedName>
</protein>
<evidence type="ECO:0000313" key="2">
    <source>
        <dbReference type="EMBL" id="EQA47054.1"/>
    </source>
</evidence>
<evidence type="ECO:0000256" key="1">
    <source>
        <dbReference type="SAM" id="MobiDB-lite"/>
    </source>
</evidence>
<evidence type="ECO:0000313" key="3">
    <source>
        <dbReference type="Proteomes" id="UP000015454"/>
    </source>
</evidence>
<name>T0GJU7_9LEPT</name>
<keyword evidence="3" id="KW-1185">Reference proteome</keyword>
<comment type="caution">
    <text evidence="2">The sequence shown here is derived from an EMBL/GenBank/DDBJ whole genome shotgun (WGS) entry which is preliminary data.</text>
</comment>
<gene>
    <name evidence="2" type="ORF">LEP1GSC050_0843</name>
</gene>
<sequence length="51" mass="5530">MIQSGSIGTCGPPANQNGEMNISPEYKGIIPGFKKRSTSEKRFGDTICNRI</sequence>
<dbReference type="Proteomes" id="UP000015454">
    <property type="component" value="Unassembled WGS sequence"/>
</dbReference>
<dbReference type="AlphaFoldDB" id="T0GJU7"/>